<dbReference type="GO" id="GO:0016747">
    <property type="term" value="F:acyltransferase activity, transferring groups other than amino-acyl groups"/>
    <property type="evidence" value="ECO:0007669"/>
    <property type="project" value="UniProtKB-ARBA"/>
</dbReference>
<organism evidence="3 4">
    <name type="scientific">Digitaria exilis</name>
    <dbReference type="NCBI Taxonomy" id="1010633"/>
    <lineage>
        <taxon>Eukaryota</taxon>
        <taxon>Viridiplantae</taxon>
        <taxon>Streptophyta</taxon>
        <taxon>Embryophyta</taxon>
        <taxon>Tracheophyta</taxon>
        <taxon>Spermatophyta</taxon>
        <taxon>Magnoliopsida</taxon>
        <taxon>Liliopsida</taxon>
        <taxon>Poales</taxon>
        <taxon>Poaceae</taxon>
        <taxon>PACMAD clade</taxon>
        <taxon>Panicoideae</taxon>
        <taxon>Panicodae</taxon>
        <taxon>Paniceae</taxon>
        <taxon>Anthephorinae</taxon>
        <taxon>Digitaria</taxon>
    </lineage>
</organism>
<reference evidence="3" key="1">
    <citation type="submission" date="2020-07" db="EMBL/GenBank/DDBJ databases">
        <title>Genome sequence and genetic diversity analysis of an under-domesticated orphan crop, white fonio (Digitaria exilis).</title>
        <authorList>
            <person name="Bennetzen J.L."/>
            <person name="Chen S."/>
            <person name="Ma X."/>
            <person name="Wang X."/>
            <person name="Yssel A.E.J."/>
            <person name="Chaluvadi S.R."/>
            <person name="Johnson M."/>
            <person name="Gangashetty P."/>
            <person name="Hamidou F."/>
            <person name="Sanogo M.D."/>
            <person name="Zwaenepoel A."/>
            <person name="Wallace J."/>
            <person name="Van De Peer Y."/>
            <person name="Van Deynze A."/>
        </authorList>
    </citation>
    <scope>NUCLEOTIDE SEQUENCE</scope>
    <source>
        <tissue evidence="3">Leaves</tissue>
    </source>
</reference>
<comment type="caution">
    <text evidence="3">The sequence shown here is derived from an EMBL/GenBank/DDBJ whole genome shotgun (WGS) entry which is preliminary data.</text>
</comment>
<gene>
    <name evidence="3" type="ORF">HU200_020386</name>
</gene>
<dbReference type="EMBL" id="JACEFO010001653">
    <property type="protein sequence ID" value="KAF8725825.1"/>
    <property type="molecule type" value="Genomic_DNA"/>
</dbReference>
<comment type="similarity">
    <text evidence="1">Belongs to the plant acyltransferase family.</text>
</comment>
<protein>
    <submittedName>
        <fullName evidence="3">Uncharacterized protein</fullName>
    </submittedName>
</protein>
<dbReference type="Gene3D" id="3.30.559.10">
    <property type="entry name" value="Chloramphenicol acetyltransferase-like domain"/>
    <property type="match status" value="1"/>
</dbReference>
<dbReference type="InterPro" id="IPR023213">
    <property type="entry name" value="CAT-like_dom_sf"/>
</dbReference>
<dbReference type="OrthoDB" id="1483986at2759"/>
<dbReference type="Proteomes" id="UP000636709">
    <property type="component" value="Unassembled WGS sequence"/>
</dbReference>
<keyword evidence="4" id="KW-1185">Reference proteome</keyword>
<dbReference type="PANTHER" id="PTHR31147">
    <property type="entry name" value="ACYL TRANSFERASE 4"/>
    <property type="match status" value="1"/>
</dbReference>
<sequence>MTTLAFAVRRAPTPRETKRLSDIDDQEALRGLLPGDDMVTRTFTFARRDLAEIKAKCLRDAATGFEVLTAVLWRARTAALEVSPDEEVCLAIICNIRGIPDRWLLRERGLALVGGDHRRGAAGQLAGLRRGDGAGGEGGRDSGTRVIVRWELNRCFGRSSVMVRLVVGGSPPGARGTIRARSSVWACGETPGVLGHGGHELSEADAVADGVVVANAKTKPPQSNRVT</sequence>
<name>A0A835KFT1_9POAL</name>
<evidence type="ECO:0000256" key="1">
    <source>
        <dbReference type="ARBA" id="ARBA00009861"/>
    </source>
</evidence>
<evidence type="ECO:0000256" key="2">
    <source>
        <dbReference type="ARBA" id="ARBA00022679"/>
    </source>
</evidence>
<keyword evidence="2" id="KW-0808">Transferase</keyword>
<dbReference type="InterPro" id="IPR050898">
    <property type="entry name" value="Plant_acyltransferase"/>
</dbReference>
<dbReference type="AlphaFoldDB" id="A0A835KFT1"/>
<dbReference type="PANTHER" id="PTHR31147:SF66">
    <property type="entry name" value="OS05G0315700 PROTEIN"/>
    <property type="match status" value="1"/>
</dbReference>
<evidence type="ECO:0000313" key="3">
    <source>
        <dbReference type="EMBL" id="KAF8725825.1"/>
    </source>
</evidence>
<proteinExistence type="inferred from homology"/>
<accession>A0A835KFT1</accession>
<evidence type="ECO:0000313" key="4">
    <source>
        <dbReference type="Proteomes" id="UP000636709"/>
    </source>
</evidence>